<comment type="similarity">
    <text evidence="3 7">Belongs to the flagella basal body rod proteins family.</text>
</comment>
<evidence type="ECO:0000256" key="7">
    <source>
        <dbReference type="RuleBase" id="RU362065"/>
    </source>
</evidence>
<evidence type="ECO:0000259" key="9">
    <source>
        <dbReference type="Pfam" id="PF22638"/>
    </source>
</evidence>
<evidence type="ECO:0000256" key="3">
    <source>
        <dbReference type="ARBA" id="ARBA00009677"/>
    </source>
</evidence>
<dbReference type="Pfam" id="PF22638">
    <property type="entry name" value="FlgK_D1"/>
    <property type="match status" value="1"/>
</dbReference>
<comment type="subcellular location">
    <subcellularLocation>
        <location evidence="1 7">Bacterial flagellum</location>
    </subcellularLocation>
    <subcellularLocation>
        <location evidence="2 7">Secreted</location>
    </subcellularLocation>
</comment>
<dbReference type="Pfam" id="PF06429">
    <property type="entry name" value="Flg_bbr_C"/>
    <property type="match status" value="1"/>
</dbReference>
<name>A0A9X2S5M1_9FIRM</name>
<evidence type="ECO:0000259" key="8">
    <source>
        <dbReference type="Pfam" id="PF06429"/>
    </source>
</evidence>
<accession>A0A9X2S5M1</accession>
<evidence type="ECO:0000256" key="5">
    <source>
        <dbReference type="ARBA" id="ARBA00022525"/>
    </source>
</evidence>
<keyword evidence="10" id="KW-0282">Flagellum</keyword>
<keyword evidence="10" id="KW-0966">Cell projection</keyword>
<evidence type="ECO:0000256" key="4">
    <source>
        <dbReference type="ARBA" id="ARBA00016244"/>
    </source>
</evidence>
<dbReference type="PRINTS" id="PR01005">
    <property type="entry name" value="FLGHOOKAP1"/>
</dbReference>
<dbReference type="GO" id="GO:0005198">
    <property type="term" value="F:structural molecule activity"/>
    <property type="evidence" value="ECO:0007669"/>
    <property type="project" value="UniProtKB-UniRule"/>
</dbReference>
<evidence type="ECO:0000313" key="11">
    <source>
        <dbReference type="Proteomes" id="UP001142078"/>
    </source>
</evidence>
<dbReference type="InterPro" id="IPR002371">
    <property type="entry name" value="FlgK"/>
</dbReference>
<dbReference type="GO" id="GO:0005576">
    <property type="term" value="C:extracellular region"/>
    <property type="evidence" value="ECO:0007669"/>
    <property type="project" value="UniProtKB-SubCell"/>
</dbReference>
<dbReference type="InterPro" id="IPR010930">
    <property type="entry name" value="Flg_bb/hook_C_dom"/>
</dbReference>
<keyword evidence="6 7" id="KW-0975">Bacterial flagellum</keyword>
<keyword evidence="11" id="KW-1185">Reference proteome</keyword>
<evidence type="ECO:0000256" key="6">
    <source>
        <dbReference type="ARBA" id="ARBA00023143"/>
    </source>
</evidence>
<dbReference type="NCBIfam" id="TIGR02492">
    <property type="entry name" value="flgK_ends"/>
    <property type="match status" value="1"/>
</dbReference>
<dbReference type="SUPFAM" id="SSF64518">
    <property type="entry name" value="Phase 1 flagellin"/>
    <property type="match status" value="1"/>
</dbReference>
<reference evidence="10" key="1">
    <citation type="submission" date="2022-07" db="EMBL/GenBank/DDBJ databases">
        <title>Enhanced cultured diversity of the mouse gut microbiota enables custom-made synthetic communities.</title>
        <authorList>
            <person name="Afrizal A."/>
        </authorList>
    </citation>
    <scope>NUCLEOTIDE SEQUENCE</scope>
    <source>
        <strain evidence="10">DSM 29482</strain>
    </source>
</reference>
<protein>
    <recommendedName>
        <fullName evidence="4 7">Flagellar hook-associated protein 1</fullName>
        <shortName evidence="7">HAP1</shortName>
    </recommendedName>
</protein>
<feature type="domain" description="Flagellar basal-body/hook protein C-terminal" evidence="8">
    <location>
        <begin position="429"/>
        <end position="467"/>
    </location>
</feature>
<evidence type="ECO:0000256" key="2">
    <source>
        <dbReference type="ARBA" id="ARBA00004613"/>
    </source>
</evidence>
<dbReference type="AlphaFoldDB" id="A0A9X2S5M1"/>
<dbReference type="PANTHER" id="PTHR30033:SF1">
    <property type="entry name" value="FLAGELLAR HOOK-ASSOCIATED PROTEIN 1"/>
    <property type="match status" value="1"/>
</dbReference>
<feature type="domain" description="Flagellar hook-associated protein FlgK helical" evidence="9">
    <location>
        <begin position="93"/>
        <end position="329"/>
    </location>
</feature>
<comment type="caution">
    <text evidence="10">The sequence shown here is derived from an EMBL/GenBank/DDBJ whole genome shotgun (WGS) entry which is preliminary data.</text>
</comment>
<sequence>MYGFNSAVKGLIASQRGLYVTNHNLNNINTEGYSRQIVKQRATDPFNISGVGFLGTGTEIYDIERVRNSYINLKYWNESAPMGEWGIKKDTLMEIEKLFSEPSDSGFGKYIDDFFESLDNLSNNPSEDSYRQPVKESGIALTKHINETAKRLSNLKKETEFIIETKIKQVNDIGEQLVSLNKQIHSLEIHGRAANDLRDERELLIDELSKIVNVKVNESDSGKYKVTINGITFVDHDYMTTMKYVPEDENNINSPKVLKWANGNKVNLKSGELKGLIDLVDGDGENGSYRGIPYYQKKLDEFAKGFAEKINEQHRLGYGLDGSTNINFFDYDEKNPASTINIHKDIIEDVRKIAAAGEDGGVEDNKNLHKIIDLREDKDFFPEGMSKGTPDDFVSSILSSMAVDSMQANRMEGTQTIVMKNIVRRRQSESGVSIDEEISNLVKFQHAYVSAAKMITTFDTILDVTINRLGLVGR</sequence>
<dbReference type="GO" id="GO:0009424">
    <property type="term" value="C:bacterial-type flagellum hook"/>
    <property type="evidence" value="ECO:0007669"/>
    <property type="project" value="UniProtKB-UniRule"/>
</dbReference>
<dbReference type="EMBL" id="JANJZL010000008">
    <property type="protein sequence ID" value="MCR2044730.1"/>
    <property type="molecule type" value="Genomic_DNA"/>
</dbReference>
<dbReference type="InterPro" id="IPR053927">
    <property type="entry name" value="FlgK_helical"/>
</dbReference>
<keyword evidence="5 7" id="KW-0964">Secreted</keyword>
<dbReference type="PANTHER" id="PTHR30033">
    <property type="entry name" value="FLAGELLAR HOOK-ASSOCIATED PROTEIN 1"/>
    <property type="match status" value="1"/>
</dbReference>
<keyword evidence="10" id="KW-0969">Cilium</keyword>
<proteinExistence type="inferred from homology"/>
<dbReference type="Proteomes" id="UP001142078">
    <property type="component" value="Unassembled WGS sequence"/>
</dbReference>
<evidence type="ECO:0000256" key="1">
    <source>
        <dbReference type="ARBA" id="ARBA00004365"/>
    </source>
</evidence>
<dbReference type="RefSeq" id="WP_257490562.1">
    <property type="nucleotide sequence ID" value="NZ_JANJZL010000008.1"/>
</dbReference>
<dbReference type="GO" id="GO:0044780">
    <property type="term" value="P:bacterial-type flagellum assembly"/>
    <property type="evidence" value="ECO:0007669"/>
    <property type="project" value="InterPro"/>
</dbReference>
<evidence type="ECO:0000313" key="10">
    <source>
        <dbReference type="EMBL" id="MCR2044730.1"/>
    </source>
</evidence>
<gene>
    <name evidence="7 10" type="primary">flgK</name>
    <name evidence="10" type="ORF">NSA23_11495</name>
</gene>
<organism evidence="10 11">
    <name type="scientific">Anaerosalibacter massiliensis</name>
    <dbReference type="NCBI Taxonomy" id="1347392"/>
    <lineage>
        <taxon>Bacteria</taxon>
        <taxon>Bacillati</taxon>
        <taxon>Bacillota</taxon>
        <taxon>Tissierellia</taxon>
        <taxon>Tissierellales</taxon>
        <taxon>Sporanaerobacteraceae</taxon>
        <taxon>Anaerosalibacter</taxon>
    </lineage>
</organism>